<feature type="region of interest" description="Disordered" evidence="1">
    <location>
        <begin position="1"/>
        <end position="28"/>
    </location>
</feature>
<dbReference type="EMBL" id="AFUN01000004">
    <property type="protein sequence ID" value="EGR98103.1"/>
    <property type="molecule type" value="Genomic_DNA"/>
</dbReference>
<evidence type="ECO:0000256" key="1">
    <source>
        <dbReference type="SAM" id="MobiDB-lite"/>
    </source>
</evidence>
<evidence type="ECO:0000313" key="2">
    <source>
        <dbReference type="EMBL" id="EGR98103.1"/>
    </source>
</evidence>
<organism evidence="2 3">
    <name type="scientific">[Propionibacterium] namnetense SK182B-JCVI</name>
    <dbReference type="NCBI Taxonomy" id="1051006"/>
    <lineage>
        <taxon>Bacteria</taxon>
        <taxon>Bacillati</taxon>
        <taxon>Actinomycetota</taxon>
        <taxon>Actinomycetes</taxon>
        <taxon>Propionibacteriales</taxon>
        <taxon>Propionibacteriaceae</taxon>
        <taxon>Cutibacterium</taxon>
    </lineage>
</organism>
<reference evidence="2 3" key="1">
    <citation type="submission" date="2011-07" db="EMBL/GenBank/DDBJ databases">
        <title>Genome Sequence of Propionibacterium acnes SK182B-JCVI.</title>
        <authorList>
            <person name="Durkin A.S."/>
            <person name="Madupu R."/>
            <person name="Hostetler J."/>
            <person name="Radune D."/>
            <person name="Torralba M."/>
            <person name="Methe B."/>
            <person name="Sutton G."/>
            <person name="Strausberg R.L."/>
            <person name="Nelson K.E."/>
        </authorList>
    </citation>
    <scope>NUCLEOTIDE SEQUENCE [LARGE SCALE GENOMIC DNA]</scope>
    <source>
        <strain evidence="2 3">SK182B-JCVI</strain>
    </source>
</reference>
<proteinExistence type="predicted"/>
<evidence type="ECO:0000313" key="3">
    <source>
        <dbReference type="Proteomes" id="UP000007832"/>
    </source>
</evidence>
<name>F9NS68_9ACTN</name>
<accession>F9NS68</accession>
<dbReference type="Proteomes" id="UP000007832">
    <property type="component" value="Unassembled WGS sequence"/>
</dbReference>
<sequence>MTAIGGAYPGSGASRSDREGQVAIHKGRGPMSLGYPQLEYWLAKIAVSRDN</sequence>
<gene>
    <name evidence="2" type="ORF">HMPREF1162_0870</name>
</gene>
<protein>
    <submittedName>
        <fullName evidence="2">Uncharacterized protein</fullName>
    </submittedName>
</protein>
<dbReference type="AlphaFoldDB" id="F9NS68"/>
<comment type="caution">
    <text evidence="2">The sequence shown here is derived from an EMBL/GenBank/DDBJ whole genome shotgun (WGS) entry which is preliminary data.</text>
</comment>